<dbReference type="Pfam" id="PF13302">
    <property type="entry name" value="Acetyltransf_3"/>
    <property type="match status" value="1"/>
</dbReference>
<proteinExistence type="predicted"/>
<dbReference type="Gene3D" id="3.40.630.30">
    <property type="match status" value="1"/>
</dbReference>
<gene>
    <name evidence="3" type="ORF">GCM10023203_42150</name>
</gene>
<evidence type="ECO:0000256" key="1">
    <source>
        <dbReference type="SAM" id="MobiDB-lite"/>
    </source>
</evidence>
<evidence type="ECO:0000313" key="3">
    <source>
        <dbReference type="EMBL" id="GAA4885379.1"/>
    </source>
</evidence>
<feature type="compositionally biased region" description="Pro residues" evidence="1">
    <location>
        <begin position="1"/>
        <end position="10"/>
    </location>
</feature>
<dbReference type="Proteomes" id="UP001500457">
    <property type="component" value="Unassembled WGS sequence"/>
</dbReference>
<keyword evidence="4" id="KW-1185">Reference proteome</keyword>
<dbReference type="InterPro" id="IPR051531">
    <property type="entry name" value="N-acetyltransferase"/>
</dbReference>
<dbReference type="SUPFAM" id="SSF55729">
    <property type="entry name" value="Acyl-CoA N-acyltransferases (Nat)"/>
    <property type="match status" value="1"/>
</dbReference>
<dbReference type="InterPro" id="IPR016181">
    <property type="entry name" value="Acyl_CoA_acyltransferase"/>
</dbReference>
<name>A0ABP9ER51_9PSEU</name>
<feature type="domain" description="N-acetyltransferase" evidence="2">
    <location>
        <begin position="34"/>
        <end position="177"/>
    </location>
</feature>
<organism evidence="3 4">
    <name type="scientific">Actinomycetospora straminea</name>
    <dbReference type="NCBI Taxonomy" id="663607"/>
    <lineage>
        <taxon>Bacteria</taxon>
        <taxon>Bacillati</taxon>
        <taxon>Actinomycetota</taxon>
        <taxon>Actinomycetes</taxon>
        <taxon>Pseudonocardiales</taxon>
        <taxon>Pseudonocardiaceae</taxon>
        <taxon>Actinomycetospora</taxon>
    </lineage>
</organism>
<evidence type="ECO:0000313" key="4">
    <source>
        <dbReference type="Proteomes" id="UP001500457"/>
    </source>
</evidence>
<dbReference type="PANTHER" id="PTHR43792">
    <property type="entry name" value="GNAT FAMILY, PUTATIVE (AFU_ORTHOLOGUE AFUA_3G00765)-RELATED-RELATED"/>
    <property type="match status" value="1"/>
</dbReference>
<dbReference type="PANTHER" id="PTHR43792:SF1">
    <property type="entry name" value="N-ACETYLTRANSFERASE DOMAIN-CONTAINING PROTEIN"/>
    <property type="match status" value="1"/>
</dbReference>
<dbReference type="EMBL" id="BAABHQ010000013">
    <property type="protein sequence ID" value="GAA4885379.1"/>
    <property type="molecule type" value="Genomic_DNA"/>
</dbReference>
<evidence type="ECO:0000259" key="2">
    <source>
        <dbReference type="PROSITE" id="PS51186"/>
    </source>
</evidence>
<accession>A0ABP9ER51</accession>
<comment type="caution">
    <text evidence="3">The sequence shown here is derived from an EMBL/GenBank/DDBJ whole genome shotgun (WGS) entry which is preliminary data.</text>
</comment>
<sequence length="177" mass="18966">MAPVGSPRPRPAAGATRDEDGVVADSVPLYTPRLVLTPATDADVPDLVGHYRDPDVRRFLWDGVEVDDAAVAEAVRAAGEARPGIGLWVIREREDGPLEGSCGTRTNGEEVELVVSLARQRWGRGWATEAARAVLDHATAHGVRQVMGYVDEGNDASARLLRRLGGTGGPHRWTLTS</sequence>
<feature type="region of interest" description="Disordered" evidence="1">
    <location>
        <begin position="1"/>
        <end position="20"/>
    </location>
</feature>
<protein>
    <recommendedName>
        <fullName evidence="2">N-acetyltransferase domain-containing protein</fullName>
    </recommendedName>
</protein>
<dbReference type="PROSITE" id="PS51186">
    <property type="entry name" value="GNAT"/>
    <property type="match status" value="1"/>
</dbReference>
<reference evidence="4" key="1">
    <citation type="journal article" date="2019" name="Int. J. Syst. Evol. Microbiol.">
        <title>The Global Catalogue of Microorganisms (GCM) 10K type strain sequencing project: providing services to taxonomists for standard genome sequencing and annotation.</title>
        <authorList>
            <consortium name="The Broad Institute Genomics Platform"/>
            <consortium name="The Broad Institute Genome Sequencing Center for Infectious Disease"/>
            <person name="Wu L."/>
            <person name="Ma J."/>
        </authorList>
    </citation>
    <scope>NUCLEOTIDE SEQUENCE [LARGE SCALE GENOMIC DNA]</scope>
    <source>
        <strain evidence="4">JCM 17983</strain>
    </source>
</reference>
<dbReference type="InterPro" id="IPR000182">
    <property type="entry name" value="GNAT_dom"/>
</dbReference>